<keyword evidence="4" id="KW-0408">Iron</keyword>
<proteinExistence type="inferred from homology"/>
<dbReference type="PANTHER" id="PTHR47366:SF2">
    <property type="entry name" value="CHROMOSOME UNDETERMINED SCAFFOLD_37, WHOLE GENOME SHOTGUN SEQUENCE"/>
    <property type="match status" value="1"/>
</dbReference>
<dbReference type="InterPro" id="IPR001486">
    <property type="entry name" value="Hemoglobin_trunc"/>
</dbReference>
<evidence type="ECO:0000313" key="7">
    <source>
        <dbReference type="Proteomes" id="UP001595843"/>
    </source>
</evidence>
<dbReference type="EMBL" id="JBHSAP010000007">
    <property type="protein sequence ID" value="MFC4075912.1"/>
    <property type="molecule type" value="Genomic_DNA"/>
</dbReference>
<evidence type="ECO:0000256" key="5">
    <source>
        <dbReference type="ARBA" id="ARBA00034496"/>
    </source>
</evidence>
<evidence type="ECO:0000256" key="2">
    <source>
        <dbReference type="ARBA" id="ARBA00022617"/>
    </source>
</evidence>
<dbReference type="InterPro" id="IPR012292">
    <property type="entry name" value="Globin/Proto"/>
</dbReference>
<gene>
    <name evidence="6" type="ORF">ACFOUO_03730</name>
</gene>
<dbReference type="Pfam" id="PF01152">
    <property type="entry name" value="Bac_globin"/>
    <property type="match status" value="1"/>
</dbReference>
<evidence type="ECO:0000256" key="3">
    <source>
        <dbReference type="ARBA" id="ARBA00022723"/>
    </source>
</evidence>
<dbReference type="Gene3D" id="1.10.490.10">
    <property type="entry name" value="Globins"/>
    <property type="match status" value="1"/>
</dbReference>
<dbReference type="InterPro" id="IPR009050">
    <property type="entry name" value="Globin-like_sf"/>
</dbReference>
<dbReference type="Proteomes" id="UP001595843">
    <property type="component" value="Unassembled WGS sequence"/>
</dbReference>
<comment type="caution">
    <text evidence="6">The sequence shown here is derived from an EMBL/GenBank/DDBJ whole genome shotgun (WGS) entry which is preliminary data.</text>
</comment>
<name>A0ABV8JGH5_9BACL</name>
<dbReference type="SUPFAM" id="SSF46458">
    <property type="entry name" value="Globin-like"/>
    <property type="match status" value="1"/>
</dbReference>
<dbReference type="InterPro" id="IPR044203">
    <property type="entry name" value="GlbO/GLB3-like"/>
</dbReference>
<evidence type="ECO:0000313" key="6">
    <source>
        <dbReference type="EMBL" id="MFC4075912.1"/>
    </source>
</evidence>
<keyword evidence="1" id="KW-0813">Transport</keyword>
<organism evidence="6 7">
    <name type="scientific">Salinithrix halophila</name>
    <dbReference type="NCBI Taxonomy" id="1485204"/>
    <lineage>
        <taxon>Bacteria</taxon>
        <taxon>Bacillati</taxon>
        <taxon>Bacillota</taxon>
        <taxon>Bacilli</taxon>
        <taxon>Bacillales</taxon>
        <taxon>Thermoactinomycetaceae</taxon>
        <taxon>Salinithrix</taxon>
    </lineage>
</organism>
<dbReference type="PANTHER" id="PTHR47366">
    <property type="entry name" value="TWO-ON-TWO HEMOGLOBIN-3"/>
    <property type="match status" value="1"/>
</dbReference>
<dbReference type="RefSeq" id="WP_380702269.1">
    <property type="nucleotide sequence ID" value="NZ_JBHSAP010000007.1"/>
</dbReference>
<evidence type="ECO:0000256" key="1">
    <source>
        <dbReference type="ARBA" id="ARBA00022448"/>
    </source>
</evidence>
<comment type="similarity">
    <text evidence="5">Belongs to the truncated hemoglobin family. Group II subfamily.</text>
</comment>
<protein>
    <submittedName>
        <fullName evidence="6">Group 1 truncated hemoglobin</fullName>
    </submittedName>
</protein>
<sequence>MAKPTLYDQLGEEGIIAVVNEFYDRMIMDKRVSHYFIHADTDRLREHQIQYFISHVLGGPRQYDGINLRTAHNGLNITNEAYEVAIKHMNASLRKFNVSPDIQVKVEAFLRGIKPHIIKK</sequence>
<accession>A0ABV8JGH5</accession>
<dbReference type="CDD" id="cd00454">
    <property type="entry name" value="TrHb1_N"/>
    <property type="match status" value="1"/>
</dbReference>
<keyword evidence="2" id="KW-0349">Heme</keyword>
<evidence type="ECO:0000256" key="4">
    <source>
        <dbReference type="ARBA" id="ARBA00023004"/>
    </source>
</evidence>
<reference evidence="7" key="1">
    <citation type="journal article" date="2019" name="Int. J. Syst. Evol. Microbiol.">
        <title>The Global Catalogue of Microorganisms (GCM) 10K type strain sequencing project: providing services to taxonomists for standard genome sequencing and annotation.</title>
        <authorList>
            <consortium name="The Broad Institute Genomics Platform"/>
            <consortium name="The Broad Institute Genome Sequencing Center for Infectious Disease"/>
            <person name="Wu L."/>
            <person name="Ma J."/>
        </authorList>
    </citation>
    <scope>NUCLEOTIDE SEQUENCE [LARGE SCALE GENOMIC DNA]</scope>
    <source>
        <strain evidence="7">IBRC-M 10813</strain>
    </source>
</reference>
<keyword evidence="7" id="KW-1185">Reference proteome</keyword>
<keyword evidence="3" id="KW-0479">Metal-binding</keyword>